<reference evidence="1 2" key="1">
    <citation type="submission" date="2022-12" db="EMBL/GenBank/DDBJ databases">
        <title>Chromosome-level genome of Tegillarca granosa.</title>
        <authorList>
            <person name="Kim J."/>
        </authorList>
    </citation>
    <scope>NUCLEOTIDE SEQUENCE [LARGE SCALE GENOMIC DNA]</scope>
    <source>
        <strain evidence="1">Teg-2019</strain>
        <tissue evidence="1">Adductor muscle</tissue>
    </source>
</reference>
<dbReference type="PANTHER" id="PTHR16091:SF1">
    <property type="entry name" value="TETRATRICOPEPTIDE REPEAT PROTEIN 17"/>
    <property type="match status" value="1"/>
</dbReference>
<sequence length="338" mass="38669">MLEDIEQNKENLQQLEIFIMEHIHREPTCNKFKKEEVHRVWTQHECHHGKKDLEPCTDIHAATFSEQQCTSNKRAWEMVAADQLPEEELPDTSKHVDKRFNMHTPPTIECDRLEQVDFKAFTSTWLSVAAKGVNYRKHINFDTVIKRNLEEPECMTDFYSDSDVDQLPGIVNKASLNYEPETGLRGVLQKLGDDTQAPEVMGTRIAIGLKRNITSWVLANLAALYWRVEGDAKKAIDCLRLSLTTAPKYAKDASLISLANILHRAGYTNDAIMLTSMALDLSKDLVVGHFTMANLYAYKEKWDMATIFYESTLGLQSSFEPAKQRLKLIKCKMQSIND</sequence>
<evidence type="ECO:0008006" key="3">
    <source>
        <dbReference type="Google" id="ProtNLM"/>
    </source>
</evidence>
<dbReference type="SUPFAM" id="SSF48452">
    <property type="entry name" value="TPR-like"/>
    <property type="match status" value="1"/>
</dbReference>
<dbReference type="Gene3D" id="1.25.40.10">
    <property type="entry name" value="Tetratricopeptide repeat domain"/>
    <property type="match status" value="1"/>
</dbReference>
<protein>
    <recommendedName>
        <fullName evidence="3">Tetratricopeptide repeat protein 17</fullName>
    </recommendedName>
</protein>
<name>A0ABQ9E1J3_TEGGR</name>
<comment type="caution">
    <text evidence="1">The sequence shown here is derived from an EMBL/GenBank/DDBJ whole genome shotgun (WGS) entry which is preliminary data.</text>
</comment>
<dbReference type="InterPro" id="IPR011990">
    <property type="entry name" value="TPR-like_helical_dom_sf"/>
</dbReference>
<dbReference type="Proteomes" id="UP001217089">
    <property type="component" value="Unassembled WGS sequence"/>
</dbReference>
<gene>
    <name evidence="1" type="ORF">KUTeg_023274</name>
</gene>
<dbReference type="InterPro" id="IPR052630">
    <property type="entry name" value="TTC17"/>
</dbReference>
<dbReference type="PANTHER" id="PTHR16091">
    <property type="entry name" value="TTC17 PROTEIN"/>
    <property type="match status" value="1"/>
</dbReference>
<proteinExistence type="predicted"/>
<accession>A0ABQ9E1J3</accession>
<evidence type="ECO:0000313" key="2">
    <source>
        <dbReference type="Proteomes" id="UP001217089"/>
    </source>
</evidence>
<evidence type="ECO:0000313" key="1">
    <source>
        <dbReference type="EMBL" id="KAJ8299214.1"/>
    </source>
</evidence>
<dbReference type="EMBL" id="JARBDR010000921">
    <property type="protein sequence ID" value="KAJ8299214.1"/>
    <property type="molecule type" value="Genomic_DNA"/>
</dbReference>
<keyword evidence="2" id="KW-1185">Reference proteome</keyword>
<organism evidence="1 2">
    <name type="scientific">Tegillarca granosa</name>
    <name type="common">Malaysian cockle</name>
    <name type="synonym">Anadara granosa</name>
    <dbReference type="NCBI Taxonomy" id="220873"/>
    <lineage>
        <taxon>Eukaryota</taxon>
        <taxon>Metazoa</taxon>
        <taxon>Spiralia</taxon>
        <taxon>Lophotrochozoa</taxon>
        <taxon>Mollusca</taxon>
        <taxon>Bivalvia</taxon>
        <taxon>Autobranchia</taxon>
        <taxon>Pteriomorphia</taxon>
        <taxon>Arcoida</taxon>
        <taxon>Arcoidea</taxon>
        <taxon>Arcidae</taxon>
        <taxon>Tegillarca</taxon>
    </lineage>
</organism>